<organism evidence="2">
    <name type="scientific">marine sediment metagenome</name>
    <dbReference type="NCBI Taxonomy" id="412755"/>
    <lineage>
        <taxon>unclassified sequences</taxon>
        <taxon>metagenomes</taxon>
        <taxon>ecological metagenomes</taxon>
    </lineage>
</organism>
<proteinExistence type="predicted"/>
<feature type="compositionally biased region" description="Basic and acidic residues" evidence="1">
    <location>
        <begin position="71"/>
        <end position="92"/>
    </location>
</feature>
<feature type="region of interest" description="Disordered" evidence="1">
    <location>
        <begin position="44"/>
        <end position="98"/>
    </location>
</feature>
<sequence length="164" mass="18635">MTLKCKTCGHEEETHIQRYTNHESEKCCWKDCKCKKFIPSNSSGELPGSEIVHHSSGDNQSPQSKSPMHAGSEDTSSHGARRGDKLSGEVHHQVNSSGNKTLSFKIDRTFDLFTSGYVPTKQMKFRKQVQEDVKDFIKIICDFIEYNDDGYVDFIRQEAGEKLI</sequence>
<gene>
    <name evidence="2" type="ORF">LCGC14_2688790</name>
</gene>
<feature type="compositionally biased region" description="Polar residues" evidence="1">
    <location>
        <begin position="57"/>
        <end position="66"/>
    </location>
</feature>
<comment type="caution">
    <text evidence="2">The sequence shown here is derived from an EMBL/GenBank/DDBJ whole genome shotgun (WGS) entry which is preliminary data.</text>
</comment>
<dbReference type="AlphaFoldDB" id="A0A0F8ZJ78"/>
<name>A0A0F8ZJ78_9ZZZZ</name>
<accession>A0A0F8ZJ78</accession>
<reference evidence="2" key="1">
    <citation type="journal article" date="2015" name="Nature">
        <title>Complex archaea that bridge the gap between prokaryotes and eukaryotes.</title>
        <authorList>
            <person name="Spang A."/>
            <person name="Saw J.H."/>
            <person name="Jorgensen S.L."/>
            <person name="Zaremba-Niedzwiedzka K."/>
            <person name="Martijn J."/>
            <person name="Lind A.E."/>
            <person name="van Eijk R."/>
            <person name="Schleper C."/>
            <person name="Guy L."/>
            <person name="Ettema T.J."/>
        </authorList>
    </citation>
    <scope>NUCLEOTIDE SEQUENCE</scope>
</reference>
<evidence type="ECO:0000313" key="2">
    <source>
        <dbReference type="EMBL" id="KKK93848.1"/>
    </source>
</evidence>
<evidence type="ECO:0000256" key="1">
    <source>
        <dbReference type="SAM" id="MobiDB-lite"/>
    </source>
</evidence>
<protein>
    <submittedName>
        <fullName evidence="2">Uncharacterized protein</fullName>
    </submittedName>
</protein>
<dbReference type="EMBL" id="LAZR01047600">
    <property type="protein sequence ID" value="KKK93848.1"/>
    <property type="molecule type" value="Genomic_DNA"/>
</dbReference>